<dbReference type="RefSeq" id="WP_018244915.1">
    <property type="nucleotide sequence ID" value="NZ_CP030760.1"/>
</dbReference>
<dbReference type="GO" id="GO:0008757">
    <property type="term" value="F:S-adenosylmethionine-dependent methyltransferase activity"/>
    <property type="evidence" value="ECO:0007669"/>
    <property type="project" value="InterPro"/>
</dbReference>
<feature type="domain" description="Methyltransferase type 11" evidence="1">
    <location>
        <begin position="46"/>
        <end position="138"/>
    </location>
</feature>
<dbReference type="EMBL" id="CP030760">
    <property type="protein sequence ID" value="AXA41377.1"/>
    <property type="molecule type" value="Genomic_DNA"/>
</dbReference>
<dbReference type="EMBL" id="WXXP01000010">
    <property type="protein sequence ID" value="NEK52536.1"/>
    <property type="molecule type" value="Genomic_DNA"/>
</dbReference>
<evidence type="ECO:0000313" key="2">
    <source>
        <dbReference type="EMBL" id="AXA41377.1"/>
    </source>
</evidence>
<organism evidence="2 4">
    <name type="scientific">Rhizobium leguminosarum</name>
    <dbReference type="NCBI Taxonomy" id="384"/>
    <lineage>
        <taxon>Bacteria</taxon>
        <taxon>Pseudomonadati</taxon>
        <taxon>Pseudomonadota</taxon>
        <taxon>Alphaproteobacteria</taxon>
        <taxon>Hyphomicrobiales</taxon>
        <taxon>Rhizobiaceae</taxon>
        <taxon>Rhizobium/Agrobacterium group</taxon>
        <taxon>Rhizobium</taxon>
    </lineage>
</organism>
<protein>
    <submittedName>
        <fullName evidence="2">Methyltransferase domain family protein</fullName>
    </submittedName>
    <submittedName>
        <fullName evidence="3">Methyltransferase domain-containing protein</fullName>
    </submittedName>
</protein>
<dbReference type="InterPro" id="IPR013216">
    <property type="entry name" value="Methyltransf_11"/>
</dbReference>
<dbReference type="InterPro" id="IPR029063">
    <property type="entry name" value="SAM-dependent_MTases_sf"/>
</dbReference>
<proteinExistence type="predicted"/>
<evidence type="ECO:0000259" key="1">
    <source>
        <dbReference type="Pfam" id="PF08241"/>
    </source>
</evidence>
<dbReference type="AlphaFoldDB" id="A0A2Z4YJ10"/>
<sequence length="385" mass="42695">MQEEAMKSLEFTGERFHPELNGEIRQEHMHRYAWCRELAAGKDVIDVASGEGFGSAMLAEQAASVIGVDVSGEAVTHASRRYTRENLTFKQGDAAAVPLPDGSADLVVSFETIEHVSNQESAIAEFSRLLRPDGLLVISSPNVDIYSTRQDYDNPFHTKELNRKDFIDLLKTQFGAVRIFGQRMLVASAILPAEVSTSGVELLVDDGEVRRVTREAPQSMYFIAVAAHSENTLTLRQASILLSEHYDVYWQLKDELTATRKEMERIRGHLDAVLAEFGPLKSEVVKMRTERGLANQLKHLNVIAKSGLFDSKFYGSQSGKVGLWKSQLLKDYVLRGEQAGLAPSSLFDPSFYAASYPDVVESGMGLLMHFIVAGKKEGRLPKAPE</sequence>
<name>A0A2Z4YJ10_RHILE</name>
<dbReference type="PANTHER" id="PTHR43861">
    <property type="entry name" value="TRANS-ACONITATE 2-METHYLTRANSFERASE-RELATED"/>
    <property type="match status" value="1"/>
</dbReference>
<dbReference type="SUPFAM" id="SSF53335">
    <property type="entry name" value="S-adenosyl-L-methionine-dependent methyltransferases"/>
    <property type="match status" value="1"/>
</dbReference>
<dbReference type="CDD" id="cd02440">
    <property type="entry name" value="AdoMet_MTases"/>
    <property type="match status" value="1"/>
</dbReference>
<keyword evidence="2" id="KW-0808">Transferase</keyword>
<dbReference type="Proteomes" id="UP000471409">
    <property type="component" value="Unassembled WGS sequence"/>
</dbReference>
<dbReference type="Pfam" id="PF08241">
    <property type="entry name" value="Methyltransf_11"/>
    <property type="match status" value="1"/>
</dbReference>
<reference evidence="3 5" key="2">
    <citation type="submission" date="2020-01" db="EMBL/GenBank/DDBJ databases">
        <title>Rhizobium genotypes associated with high levels of biological nitrogen fixation by grain legumes in a temperate-maritime cropping system.</title>
        <authorList>
            <person name="Maluk M."/>
            <person name="Francesc Ferrando Molina F."/>
            <person name="Lopez Del Egido L."/>
            <person name="Lafos M."/>
            <person name="Langarica-Fuentes A."/>
            <person name="Gebre Yohannes G."/>
            <person name="Young M.W."/>
            <person name="Martin P."/>
            <person name="Gantlett R."/>
            <person name="Kenicer G."/>
            <person name="Hawes C."/>
            <person name="Begg G.S."/>
            <person name="Quilliam R.S."/>
            <person name="Squire G.R."/>
            <person name="Poole P.S."/>
            <person name="Young P.W."/>
            <person name="Iannetta P.M."/>
            <person name="James E.K."/>
        </authorList>
    </citation>
    <scope>NUCLEOTIDE SEQUENCE [LARGE SCALE GENOMIC DNA]</scope>
    <source>
        <strain evidence="3 5">JHI944</strain>
    </source>
</reference>
<evidence type="ECO:0000313" key="3">
    <source>
        <dbReference type="EMBL" id="NEK52536.1"/>
    </source>
</evidence>
<evidence type="ECO:0000313" key="4">
    <source>
        <dbReference type="Proteomes" id="UP000251166"/>
    </source>
</evidence>
<dbReference type="Proteomes" id="UP000251166">
    <property type="component" value="Chromosome"/>
</dbReference>
<keyword evidence="2" id="KW-0489">Methyltransferase</keyword>
<evidence type="ECO:0000313" key="5">
    <source>
        <dbReference type="Proteomes" id="UP000471409"/>
    </source>
</evidence>
<reference evidence="2 4" key="1">
    <citation type="submission" date="2018-07" db="EMBL/GenBank/DDBJ databases">
        <title>Rhizobium leguminosarum strain:ATCC 14479 Genome sequencing and assembly.</title>
        <authorList>
            <person name="Chakraborty R."/>
        </authorList>
    </citation>
    <scope>NUCLEOTIDE SEQUENCE [LARGE SCALE GENOMIC DNA]</scope>
    <source>
        <strain evidence="2 4">ATCC 14479</strain>
    </source>
</reference>
<dbReference type="Gene3D" id="3.40.50.150">
    <property type="entry name" value="Vaccinia Virus protein VP39"/>
    <property type="match status" value="1"/>
</dbReference>
<dbReference type="PANTHER" id="PTHR43861:SF1">
    <property type="entry name" value="TRANS-ACONITATE 2-METHYLTRANSFERASE"/>
    <property type="match status" value="1"/>
</dbReference>
<gene>
    <name evidence="2" type="ORF">DLJ82_3811</name>
    <name evidence="3" type="ORF">GUK36_24250</name>
</gene>
<accession>A0A2Z4YJ10</accession>
<dbReference type="GO" id="GO:0032259">
    <property type="term" value="P:methylation"/>
    <property type="evidence" value="ECO:0007669"/>
    <property type="project" value="UniProtKB-KW"/>
</dbReference>